<keyword evidence="1" id="KW-0472">Membrane</keyword>
<dbReference type="AlphaFoldDB" id="C8N7Y2"/>
<evidence type="ECO:0000313" key="2">
    <source>
        <dbReference type="EMBL" id="EEV89280.1"/>
    </source>
</evidence>
<gene>
    <name evidence="2" type="ORF">HMPREF0198_0609</name>
</gene>
<dbReference type="EMBL" id="ACKY01000027">
    <property type="protein sequence ID" value="EEV89280.1"/>
    <property type="molecule type" value="Genomic_DNA"/>
</dbReference>
<keyword evidence="1" id="KW-0812">Transmembrane</keyword>
<feature type="transmembrane region" description="Helical" evidence="1">
    <location>
        <begin position="24"/>
        <end position="41"/>
    </location>
</feature>
<comment type="caution">
    <text evidence="2">The sequence shown here is derived from an EMBL/GenBank/DDBJ whole genome shotgun (WGS) entry which is preliminary data.</text>
</comment>
<sequence>MPVRRCVQIGKVAEVSILQQGGNGFFLFLPGFLVLCGFFVVGSEVLSRFSKAIGTVCLTLKCRYSRNLGQGKEGIRAIFADGNGAFLFELRDQCRIGFDLRSGCDGAECAEENVLAMNGVMFFPSVLVS</sequence>
<organism evidence="2 3">
    <name type="scientific">Cardiobacterium hominis (strain ATCC 15826 / DSM 8339 / NCTC 10426 / 6573)</name>
    <dbReference type="NCBI Taxonomy" id="638300"/>
    <lineage>
        <taxon>Bacteria</taxon>
        <taxon>Pseudomonadati</taxon>
        <taxon>Pseudomonadota</taxon>
        <taxon>Gammaproteobacteria</taxon>
        <taxon>Cardiobacteriales</taxon>
        <taxon>Cardiobacteriaceae</taxon>
        <taxon>Cardiobacterium</taxon>
    </lineage>
</organism>
<dbReference type="Proteomes" id="UP000004870">
    <property type="component" value="Unassembled WGS sequence"/>
</dbReference>
<accession>C8N7Y2</accession>
<keyword evidence="1" id="KW-1133">Transmembrane helix</keyword>
<dbReference type="HOGENOM" id="CLU_1944832_0_0_6"/>
<reference evidence="2 3" key="1">
    <citation type="submission" date="2009-08" db="EMBL/GenBank/DDBJ databases">
        <authorList>
            <person name="Qin X."/>
            <person name="Bachman B."/>
            <person name="Battles P."/>
            <person name="Bell A."/>
            <person name="Bess C."/>
            <person name="Bickham C."/>
            <person name="Chaboub L."/>
            <person name="Chen D."/>
            <person name="Coyle M."/>
            <person name="Deiros D.R."/>
            <person name="Dinh H."/>
            <person name="Forbes L."/>
            <person name="Fowler G."/>
            <person name="Francisco L."/>
            <person name="Fu Q."/>
            <person name="Gubbala S."/>
            <person name="Hale W."/>
            <person name="Han Y."/>
            <person name="Hemphill L."/>
            <person name="Highlander S.K."/>
            <person name="Hirani K."/>
            <person name="Hogues M."/>
            <person name="Jackson L."/>
            <person name="Jakkamsetti A."/>
            <person name="Javaid M."/>
            <person name="Jiang H."/>
            <person name="Korchina V."/>
            <person name="Kovar C."/>
            <person name="Lara F."/>
            <person name="Lee S."/>
            <person name="Mata R."/>
            <person name="Mathew T."/>
            <person name="Moen C."/>
            <person name="Morales K."/>
            <person name="Munidasa M."/>
            <person name="Nazareth L."/>
            <person name="Ngo R."/>
            <person name="Nguyen L."/>
            <person name="Okwuonu G."/>
            <person name="Ongeri F."/>
            <person name="Patil S."/>
            <person name="Petrosino J."/>
            <person name="Pham C."/>
            <person name="Pham P."/>
            <person name="Pu L.-L."/>
            <person name="Puazo M."/>
            <person name="Raj R."/>
            <person name="Reid J."/>
            <person name="Rouhana J."/>
            <person name="Saada N."/>
            <person name="Shang Y."/>
            <person name="Simmons D."/>
            <person name="Thornton R."/>
            <person name="Warren J."/>
            <person name="Weissenberger G."/>
            <person name="Zhang J."/>
            <person name="Zhang L."/>
            <person name="Zhou C."/>
            <person name="Zhu D."/>
            <person name="Muzny D."/>
            <person name="Worley K."/>
            <person name="Gibbs R."/>
        </authorList>
    </citation>
    <scope>NUCLEOTIDE SEQUENCE [LARGE SCALE GENOMIC DNA]</scope>
    <source>
        <strain evidence="3">ATCC 15826 / DSM 8339 / NCTC 10426 / 6573</strain>
    </source>
</reference>
<name>C8N7Y2_CARH6</name>
<evidence type="ECO:0000313" key="3">
    <source>
        <dbReference type="Proteomes" id="UP000004870"/>
    </source>
</evidence>
<protein>
    <submittedName>
        <fullName evidence="2">Uncharacterized protein</fullName>
    </submittedName>
</protein>
<evidence type="ECO:0000256" key="1">
    <source>
        <dbReference type="SAM" id="Phobius"/>
    </source>
</evidence>
<proteinExistence type="predicted"/>
<keyword evidence="3" id="KW-1185">Reference proteome</keyword>